<dbReference type="InterPro" id="IPR050306">
    <property type="entry name" value="PfkB_Carbo_kinase"/>
</dbReference>
<dbReference type="InterPro" id="IPR011611">
    <property type="entry name" value="PfkB_dom"/>
</dbReference>
<evidence type="ECO:0000313" key="6">
    <source>
        <dbReference type="Proteomes" id="UP000578112"/>
    </source>
</evidence>
<protein>
    <submittedName>
        <fullName evidence="5">Adenosine kinase</fullName>
        <ecNumber evidence="5">2.7.1.20</ecNumber>
    </submittedName>
</protein>
<evidence type="ECO:0000256" key="2">
    <source>
        <dbReference type="ARBA" id="ARBA00022679"/>
    </source>
</evidence>
<evidence type="ECO:0000256" key="1">
    <source>
        <dbReference type="ARBA" id="ARBA00010688"/>
    </source>
</evidence>
<comment type="caution">
    <text evidence="5">The sequence shown here is derived from an EMBL/GenBank/DDBJ whole genome shotgun (WGS) entry which is preliminary data.</text>
</comment>
<keyword evidence="6" id="KW-1185">Reference proteome</keyword>
<dbReference type="Pfam" id="PF00294">
    <property type="entry name" value="PfkB"/>
    <property type="match status" value="1"/>
</dbReference>
<dbReference type="EMBL" id="JACHNH010000001">
    <property type="protein sequence ID" value="MBB4763058.1"/>
    <property type="molecule type" value="Genomic_DNA"/>
</dbReference>
<dbReference type="GO" id="GO:0004001">
    <property type="term" value="F:adenosine kinase activity"/>
    <property type="evidence" value="ECO:0007669"/>
    <property type="project" value="UniProtKB-EC"/>
</dbReference>
<evidence type="ECO:0000256" key="3">
    <source>
        <dbReference type="ARBA" id="ARBA00022777"/>
    </source>
</evidence>
<reference evidence="5 6" key="1">
    <citation type="submission" date="2020-08" db="EMBL/GenBank/DDBJ databases">
        <title>Sequencing the genomes of 1000 actinobacteria strains.</title>
        <authorList>
            <person name="Klenk H.-P."/>
        </authorList>
    </citation>
    <scope>NUCLEOTIDE SEQUENCE [LARGE SCALE GENOMIC DNA]</scope>
    <source>
        <strain evidence="5 6">DSM 43149</strain>
    </source>
</reference>
<organism evidence="5 6">
    <name type="scientific">Actinoplanes digitatis</name>
    <dbReference type="NCBI Taxonomy" id="1868"/>
    <lineage>
        <taxon>Bacteria</taxon>
        <taxon>Bacillati</taxon>
        <taxon>Actinomycetota</taxon>
        <taxon>Actinomycetes</taxon>
        <taxon>Micromonosporales</taxon>
        <taxon>Micromonosporaceae</taxon>
        <taxon>Actinoplanes</taxon>
    </lineage>
</organism>
<evidence type="ECO:0000259" key="4">
    <source>
        <dbReference type="Pfam" id="PF00294"/>
    </source>
</evidence>
<dbReference type="PANTHER" id="PTHR43085">
    <property type="entry name" value="HEXOKINASE FAMILY MEMBER"/>
    <property type="match status" value="1"/>
</dbReference>
<dbReference type="PANTHER" id="PTHR43085:SF46">
    <property type="entry name" value="ADENOSINE KINASE"/>
    <property type="match status" value="1"/>
</dbReference>
<dbReference type="SUPFAM" id="SSF53613">
    <property type="entry name" value="Ribokinase-like"/>
    <property type="match status" value="1"/>
</dbReference>
<dbReference type="InterPro" id="IPR029056">
    <property type="entry name" value="Ribokinase-like"/>
</dbReference>
<dbReference type="Gene3D" id="3.40.1190.20">
    <property type="match status" value="1"/>
</dbReference>
<feature type="domain" description="Carbohydrate kinase PfkB" evidence="4">
    <location>
        <begin position="34"/>
        <end position="295"/>
    </location>
</feature>
<comment type="similarity">
    <text evidence="1">Belongs to the carbohydrate kinase PfkB family.</text>
</comment>
<dbReference type="Proteomes" id="UP000578112">
    <property type="component" value="Unassembled WGS sequence"/>
</dbReference>
<dbReference type="InterPro" id="IPR002173">
    <property type="entry name" value="Carboh/pur_kinase_PfkB_CS"/>
</dbReference>
<dbReference type="CDD" id="cd01942">
    <property type="entry name" value="ribokinase_group_A"/>
    <property type="match status" value="1"/>
</dbReference>
<keyword evidence="3 5" id="KW-0418">Kinase</keyword>
<dbReference type="EC" id="2.7.1.20" evidence="5"/>
<sequence length="325" mass="34798">MTIIVTGSIAIDQLSTFPGRFVEQLVPGALDHLSLSFLVDSLQVRRGGVAANIALGLARLGLRPAVVAAAGQDFAGYRSLLELGGVDVASIRQSEELHTARFQCITDHDGNQLASFYAGAMSLARGLDLRDTVDRLAGVDQIVIGPNDPEAMLRHTDECRARDYPFTADPSQQLAVMEPKDIRRLIEGAQFLFTNAYEHALVLQKTEWTEREVLARVATWVTTLGPGGARIDRAGRPAVQVPAVPVPEPVDPTGVGDAFRAGFLAAAHAGADYELAARLGCTLAALVLRTVGPQEYEVDRGRFLEELTAAYGRAAASRTAAVLGW</sequence>
<dbReference type="RefSeq" id="WP_184994419.1">
    <property type="nucleotide sequence ID" value="NZ_BOMK01000042.1"/>
</dbReference>
<gene>
    <name evidence="5" type="ORF">BJ971_003614</name>
</gene>
<evidence type="ECO:0000313" key="5">
    <source>
        <dbReference type="EMBL" id="MBB4763058.1"/>
    </source>
</evidence>
<keyword evidence="2 5" id="KW-0808">Transferase</keyword>
<dbReference type="AlphaFoldDB" id="A0A7W7MQD0"/>
<name>A0A7W7MQD0_9ACTN</name>
<proteinExistence type="inferred from homology"/>
<dbReference type="PROSITE" id="PS00583">
    <property type="entry name" value="PFKB_KINASES_1"/>
    <property type="match status" value="1"/>
</dbReference>
<accession>A0A7W7MQD0</accession>